<evidence type="ECO:0000313" key="2">
    <source>
        <dbReference type="EMBL" id="MFD0804318.1"/>
    </source>
</evidence>
<feature type="compositionally biased region" description="Basic and acidic residues" evidence="1">
    <location>
        <begin position="9"/>
        <end position="21"/>
    </location>
</feature>
<evidence type="ECO:0000256" key="1">
    <source>
        <dbReference type="SAM" id="MobiDB-lite"/>
    </source>
</evidence>
<reference evidence="3" key="1">
    <citation type="journal article" date="2019" name="Int. J. Syst. Evol. Microbiol.">
        <title>The Global Catalogue of Microorganisms (GCM) 10K type strain sequencing project: providing services to taxonomists for standard genome sequencing and annotation.</title>
        <authorList>
            <consortium name="The Broad Institute Genomics Platform"/>
            <consortium name="The Broad Institute Genome Sequencing Center for Infectious Disease"/>
            <person name="Wu L."/>
            <person name="Ma J."/>
        </authorList>
    </citation>
    <scope>NUCLEOTIDE SEQUENCE [LARGE SCALE GENOMIC DNA]</scope>
    <source>
        <strain evidence="3">CCUG 63369</strain>
    </source>
</reference>
<feature type="compositionally biased region" description="Basic and acidic residues" evidence="1">
    <location>
        <begin position="59"/>
        <end position="71"/>
    </location>
</feature>
<accession>A0ABW3BLP6</accession>
<dbReference type="Proteomes" id="UP001596956">
    <property type="component" value="Unassembled WGS sequence"/>
</dbReference>
<proteinExistence type="predicted"/>
<feature type="region of interest" description="Disordered" evidence="1">
    <location>
        <begin position="1"/>
        <end position="71"/>
    </location>
</feature>
<protein>
    <submittedName>
        <fullName evidence="2">Uncharacterized protein</fullName>
    </submittedName>
</protein>
<gene>
    <name evidence="2" type="ORF">ACFQZU_23790</name>
</gene>
<feature type="non-terminal residue" evidence="2">
    <location>
        <position position="1"/>
    </location>
</feature>
<dbReference type="EMBL" id="JBHTHR010001550">
    <property type="protein sequence ID" value="MFD0804318.1"/>
    <property type="molecule type" value="Genomic_DNA"/>
</dbReference>
<comment type="caution">
    <text evidence="2">The sequence shown here is derived from an EMBL/GenBank/DDBJ whole genome shotgun (WGS) entry which is preliminary data.</text>
</comment>
<keyword evidence="3" id="KW-1185">Reference proteome</keyword>
<organism evidence="2 3">
    <name type="scientific">Streptomonospora algeriensis</name>
    <dbReference type="NCBI Taxonomy" id="995084"/>
    <lineage>
        <taxon>Bacteria</taxon>
        <taxon>Bacillati</taxon>
        <taxon>Actinomycetota</taxon>
        <taxon>Actinomycetes</taxon>
        <taxon>Streptosporangiales</taxon>
        <taxon>Nocardiopsidaceae</taxon>
        <taxon>Streptomonospora</taxon>
    </lineage>
</organism>
<feature type="compositionally biased region" description="Basic residues" evidence="1">
    <location>
        <begin position="42"/>
        <end position="52"/>
    </location>
</feature>
<evidence type="ECO:0000313" key="3">
    <source>
        <dbReference type="Proteomes" id="UP001596956"/>
    </source>
</evidence>
<sequence>PVDGAPGPRPEHDPGPVRPEEPATVGIDAPREGDPDKTTTPMRRRRIGRPRWRGTSPEPRSDTLEFQRGEH</sequence>
<name>A0ABW3BLP6_9ACTN</name>